<evidence type="ECO:0000313" key="2">
    <source>
        <dbReference type="Proteomes" id="UP000034112"/>
    </source>
</evidence>
<protein>
    <submittedName>
        <fullName evidence="1">Uncharacterized protein</fullName>
    </submittedName>
</protein>
<sequence length="89" mass="10307">MFDISSNQEVTRIALTRDESPNPDKVARAVLTKDEIRPLNEIDRIALVRHEILHTDKVARVVLRRNWILTPTVDEVVQIARVILTKDRI</sequence>
<evidence type="ECO:0000313" key="1">
    <source>
        <dbReference type="EMBL" id="KKP04177.1"/>
    </source>
</evidence>
<gene>
    <name evidence="1" type="ORF">THAR02_03695</name>
</gene>
<dbReference type="Proteomes" id="UP000034112">
    <property type="component" value="Unassembled WGS sequence"/>
</dbReference>
<comment type="caution">
    <text evidence="1">The sequence shown here is derived from an EMBL/GenBank/DDBJ whole genome shotgun (WGS) entry which is preliminary data.</text>
</comment>
<dbReference type="AlphaFoldDB" id="A0A0F9ZVR8"/>
<reference evidence="2" key="1">
    <citation type="journal article" date="2015" name="Genome Announc.">
        <title>Draft whole-genome sequence of the biocontrol agent Trichoderma harzianum T6776.</title>
        <authorList>
            <person name="Baroncelli R."/>
            <person name="Piaggeschi G."/>
            <person name="Fiorini L."/>
            <person name="Bertolini E."/>
            <person name="Zapparata A."/>
            <person name="Pe M.E."/>
            <person name="Sarrocco S."/>
            <person name="Vannacci G."/>
        </authorList>
    </citation>
    <scope>NUCLEOTIDE SEQUENCE [LARGE SCALE GENOMIC DNA]</scope>
    <source>
        <strain evidence="2">T6776</strain>
    </source>
</reference>
<dbReference type="EMBL" id="JOKZ01000085">
    <property type="protein sequence ID" value="KKP04177.1"/>
    <property type="molecule type" value="Genomic_DNA"/>
</dbReference>
<organism evidence="1 2">
    <name type="scientific">Trichoderma harzianum</name>
    <name type="common">Hypocrea lixii</name>
    <dbReference type="NCBI Taxonomy" id="5544"/>
    <lineage>
        <taxon>Eukaryota</taxon>
        <taxon>Fungi</taxon>
        <taxon>Dikarya</taxon>
        <taxon>Ascomycota</taxon>
        <taxon>Pezizomycotina</taxon>
        <taxon>Sordariomycetes</taxon>
        <taxon>Hypocreomycetidae</taxon>
        <taxon>Hypocreales</taxon>
        <taxon>Hypocreaceae</taxon>
        <taxon>Trichoderma</taxon>
    </lineage>
</organism>
<proteinExistence type="predicted"/>
<name>A0A0F9ZVR8_TRIHA</name>
<accession>A0A0F9ZVR8</accession>